<dbReference type="Proteomes" id="UP000593579">
    <property type="component" value="Unassembled WGS sequence"/>
</dbReference>
<evidence type="ECO:0000313" key="1">
    <source>
        <dbReference type="EMBL" id="MBA0746903.1"/>
    </source>
</evidence>
<dbReference type="OrthoDB" id="10408131at2759"/>
<sequence length="45" mass="4822">MLSIVLRLFSSMKGHSQDLKRVSSTPVKSVSVALSTNLDFALSVA</sequence>
<dbReference type="EMBL" id="JABEZY010000009">
    <property type="protein sequence ID" value="MBA0746903.1"/>
    <property type="molecule type" value="Genomic_DNA"/>
</dbReference>
<reference evidence="1 2" key="1">
    <citation type="journal article" date="2019" name="Genome Biol. Evol.">
        <title>Insights into the evolution of the New World diploid cottons (Gossypium, subgenus Houzingenia) based on genome sequencing.</title>
        <authorList>
            <person name="Grover C.E."/>
            <person name="Arick M.A. 2nd"/>
            <person name="Thrash A."/>
            <person name="Conover J.L."/>
            <person name="Sanders W.S."/>
            <person name="Peterson D.G."/>
            <person name="Frelichowski J.E."/>
            <person name="Scheffler J.A."/>
            <person name="Scheffler B.E."/>
            <person name="Wendel J.F."/>
        </authorList>
    </citation>
    <scope>NUCLEOTIDE SEQUENCE [LARGE SCALE GENOMIC DNA]</scope>
    <source>
        <strain evidence="1">5</strain>
        <tissue evidence="1">Leaf</tissue>
    </source>
</reference>
<gene>
    <name evidence="1" type="ORF">Gogos_009376</name>
</gene>
<name>A0A7J9CEF3_GOSGO</name>
<protein>
    <submittedName>
        <fullName evidence="1">Uncharacterized protein</fullName>
    </submittedName>
</protein>
<feature type="non-terminal residue" evidence="1">
    <location>
        <position position="45"/>
    </location>
</feature>
<organism evidence="1 2">
    <name type="scientific">Gossypium gossypioides</name>
    <name type="common">Mexican cotton</name>
    <name type="synonym">Selera gossypioides</name>
    <dbReference type="NCBI Taxonomy" id="34282"/>
    <lineage>
        <taxon>Eukaryota</taxon>
        <taxon>Viridiplantae</taxon>
        <taxon>Streptophyta</taxon>
        <taxon>Embryophyta</taxon>
        <taxon>Tracheophyta</taxon>
        <taxon>Spermatophyta</taxon>
        <taxon>Magnoliopsida</taxon>
        <taxon>eudicotyledons</taxon>
        <taxon>Gunneridae</taxon>
        <taxon>Pentapetalae</taxon>
        <taxon>rosids</taxon>
        <taxon>malvids</taxon>
        <taxon>Malvales</taxon>
        <taxon>Malvaceae</taxon>
        <taxon>Malvoideae</taxon>
        <taxon>Gossypium</taxon>
    </lineage>
</organism>
<dbReference type="AlphaFoldDB" id="A0A7J9CEF3"/>
<keyword evidence="2" id="KW-1185">Reference proteome</keyword>
<proteinExistence type="predicted"/>
<evidence type="ECO:0000313" key="2">
    <source>
        <dbReference type="Proteomes" id="UP000593579"/>
    </source>
</evidence>
<accession>A0A7J9CEF3</accession>
<comment type="caution">
    <text evidence="1">The sequence shown here is derived from an EMBL/GenBank/DDBJ whole genome shotgun (WGS) entry which is preliminary data.</text>
</comment>